<keyword evidence="5" id="KW-0067">ATP-binding</keyword>
<dbReference type="Proteomes" id="UP000722791">
    <property type="component" value="Unassembled WGS sequence"/>
</dbReference>
<dbReference type="GO" id="GO:0005524">
    <property type="term" value="F:ATP binding"/>
    <property type="evidence" value="ECO:0007669"/>
    <property type="project" value="UniProtKB-KW"/>
</dbReference>
<gene>
    <name evidence="8" type="ORF">Vretifemale_3309</name>
    <name evidence="9" type="ORF">Vretimale_4707</name>
</gene>
<name>A0A8J4DBG3_9CHLO</name>
<comment type="caution">
    <text evidence="9">The sequence shown here is derived from an EMBL/GenBank/DDBJ whole genome shotgun (WGS) entry which is preliminary data.</text>
</comment>
<keyword evidence="3" id="KW-0547">Nucleotide-binding</keyword>
<keyword evidence="4" id="KW-0418">Kinase</keyword>
<dbReference type="PANTHER" id="PTHR24353">
    <property type="entry name" value="CYCLIC NUCLEOTIDE-DEPENDENT PROTEIN KINASE"/>
    <property type="match status" value="1"/>
</dbReference>
<dbReference type="Pfam" id="PF00069">
    <property type="entry name" value="Pkinase"/>
    <property type="match status" value="1"/>
</dbReference>
<evidence type="ECO:0000313" key="9">
    <source>
        <dbReference type="EMBL" id="GIL99568.1"/>
    </source>
</evidence>
<evidence type="ECO:0000313" key="11">
    <source>
        <dbReference type="Proteomes" id="UP000747110"/>
    </source>
</evidence>
<dbReference type="InterPro" id="IPR011009">
    <property type="entry name" value="Kinase-like_dom_sf"/>
</dbReference>
<sequence>MSTRRLSLDGGSVYHQNGPASPSKPKMHLALLKLSTANAFAKALSAASAAKGAGPSSASLSADASSSIHGLGGSRNFSEDNPAFSGWAAATAAADSVLPLSPQPRSPYYGMYTEYEDVMDLLHSGVIADGSARHLLSHVTPEQLVHVAHLGIGACCSVDLVAVHCSNGSRMLAAAKSCYLPPSDPRLRASLREAELLSRCADCPFIMQLLAVLQQEGLHDAGLVVTTPPPASPPGSCSPVDTPPRTSLQLSSTGGCLGELEPGFSVMWNSCMRNGDATGLDGAPSLLPMHSGAAMAATMSSPAYQAWTQWRGGGAVEDLEWQIMQRLAAGTTATTSMVDNSGDGGSCGSVEGLGGGGSFCGAIPRAHRGIGHVQMGSMAGINQASVRGWCQAANSSSNPMSMADDMLAGCGDNGVSNGSSRCSFVPHNYGGGWAWTPSGGSAGVAPRGRRCRRASMEIIDMYVGCTGMGGSVDAATAPVGAAEPAVLCTLLIGWARCGDLRRLVQLLLGRSAAHQHNKVTGAAPAVSGLPLLMPEDAVRFYAGCLVLALEHLHSQLHTVHRDLKLSNLLLLESGYVVVGDLGTAVDLDTVPGGRLSSRVGSPGHMAPECRDRDEAGYDTAADMWSVGACLFSLLTGQLPAGLTGPPNRQWTPQMSRYWSHDLQELLGRLLAWSPSQRPTVAQLQRDPWFRGFNWKSLREHNMQPPSNTPWRELLWWPKENRHLM</sequence>
<evidence type="ECO:0000313" key="8">
    <source>
        <dbReference type="EMBL" id="GIL73091.1"/>
    </source>
</evidence>
<evidence type="ECO:0000259" key="7">
    <source>
        <dbReference type="PROSITE" id="PS50011"/>
    </source>
</evidence>
<evidence type="ECO:0000256" key="4">
    <source>
        <dbReference type="ARBA" id="ARBA00022777"/>
    </source>
</evidence>
<dbReference type="AlphaFoldDB" id="A0A8J4DBG3"/>
<dbReference type="PANTHER" id="PTHR24353:SF147">
    <property type="entry name" value="CGMP-DEPENDENT SERINE_THREONIN PROTEIN KINASE-RELATED"/>
    <property type="match status" value="1"/>
</dbReference>
<keyword evidence="1" id="KW-0723">Serine/threonine-protein kinase</keyword>
<feature type="domain" description="Protein kinase" evidence="7">
    <location>
        <begin position="321"/>
        <end position="689"/>
    </location>
</feature>
<dbReference type="Proteomes" id="UP000747110">
    <property type="component" value="Unassembled WGS sequence"/>
</dbReference>
<keyword evidence="11" id="KW-1185">Reference proteome</keyword>
<keyword evidence="2" id="KW-0808">Transferase</keyword>
<feature type="region of interest" description="Disordered" evidence="6">
    <location>
        <begin position="1"/>
        <end position="25"/>
    </location>
</feature>
<reference evidence="9" key="1">
    <citation type="journal article" date="2021" name="Proc. Natl. Acad. Sci. U.S.A.">
        <title>Three genomes in the algal genus Volvox reveal the fate of a haploid sex-determining region after a transition to homothallism.</title>
        <authorList>
            <person name="Yamamoto K."/>
            <person name="Hamaji T."/>
            <person name="Kawai-Toyooka H."/>
            <person name="Matsuzaki R."/>
            <person name="Takahashi F."/>
            <person name="Nishimura Y."/>
            <person name="Kawachi M."/>
            <person name="Noguchi H."/>
            <person name="Minakuchi Y."/>
            <person name="Umen J.G."/>
            <person name="Toyoda A."/>
            <person name="Nozaki H."/>
        </authorList>
    </citation>
    <scope>NUCLEOTIDE SEQUENCE</scope>
    <source>
        <strain evidence="9">NIES-3785</strain>
        <strain evidence="8">NIES-3786</strain>
    </source>
</reference>
<dbReference type="SUPFAM" id="SSF56112">
    <property type="entry name" value="Protein kinase-like (PK-like)"/>
    <property type="match status" value="1"/>
</dbReference>
<evidence type="ECO:0000256" key="2">
    <source>
        <dbReference type="ARBA" id="ARBA00022679"/>
    </source>
</evidence>
<dbReference type="SMART" id="SM00220">
    <property type="entry name" value="S_TKc"/>
    <property type="match status" value="1"/>
</dbReference>
<evidence type="ECO:0000256" key="1">
    <source>
        <dbReference type="ARBA" id="ARBA00022527"/>
    </source>
</evidence>
<dbReference type="EMBL" id="BNCQ01000006">
    <property type="protein sequence ID" value="GIL99568.1"/>
    <property type="molecule type" value="Genomic_DNA"/>
</dbReference>
<dbReference type="GO" id="GO:0004674">
    <property type="term" value="F:protein serine/threonine kinase activity"/>
    <property type="evidence" value="ECO:0007669"/>
    <property type="project" value="UniProtKB-KW"/>
</dbReference>
<organism evidence="9 10">
    <name type="scientific">Volvox reticuliferus</name>
    <dbReference type="NCBI Taxonomy" id="1737510"/>
    <lineage>
        <taxon>Eukaryota</taxon>
        <taxon>Viridiplantae</taxon>
        <taxon>Chlorophyta</taxon>
        <taxon>core chlorophytes</taxon>
        <taxon>Chlorophyceae</taxon>
        <taxon>CS clade</taxon>
        <taxon>Chlamydomonadales</taxon>
        <taxon>Volvocaceae</taxon>
        <taxon>Volvox</taxon>
    </lineage>
</organism>
<evidence type="ECO:0000256" key="6">
    <source>
        <dbReference type="SAM" id="MobiDB-lite"/>
    </source>
</evidence>
<evidence type="ECO:0000256" key="3">
    <source>
        <dbReference type="ARBA" id="ARBA00022741"/>
    </source>
</evidence>
<evidence type="ECO:0000313" key="10">
    <source>
        <dbReference type="Proteomes" id="UP000722791"/>
    </source>
</evidence>
<dbReference type="Gene3D" id="1.10.510.10">
    <property type="entry name" value="Transferase(Phosphotransferase) domain 1"/>
    <property type="match status" value="1"/>
</dbReference>
<dbReference type="EMBL" id="BNCP01000004">
    <property type="protein sequence ID" value="GIL73091.1"/>
    <property type="molecule type" value="Genomic_DNA"/>
</dbReference>
<dbReference type="PROSITE" id="PS50011">
    <property type="entry name" value="PROTEIN_KINASE_DOM"/>
    <property type="match status" value="1"/>
</dbReference>
<dbReference type="InterPro" id="IPR000719">
    <property type="entry name" value="Prot_kinase_dom"/>
</dbReference>
<evidence type="ECO:0000256" key="5">
    <source>
        <dbReference type="ARBA" id="ARBA00022840"/>
    </source>
</evidence>
<accession>A0A8J4DBG3</accession>
<proteinExistence type="predicted"/>
<protein>
    <recommendedName>
        <fullName evidence="7">Protein kinase domain-containing protein</fullName>
    </recommendedName>
</protein>
<dbReference type="OrthoDB" id="410920at2759"/>